<dbReference type="PANTHER" id="PTHR42856">
    <property type="entry name" value="ACYL-COENZYME A THIOESTERASE PAAI"/>
    <property type="match status" value="1"/>
</dbReference>
<feature type="domain" description="Thioesterase" evidence="1">
    <location>
        <begin position="43"/>
        <end position="110"/>
    </location>
</feature>
<dbReference type="GO" id="GO:0016289">
    <property type="term" value="F:acyl-CoA hydrolase activity"/>
    <property type="evidence" value="ECO:0007669"/>
    <property type="project" value="TreeGrafter"/>
</dbReference>
<dbReference type="EMBL" id="CP041186">
    <property type="protein sequence ID" value="QDG49551.1"/>
    <property type="molecule type" value="Genomic_DNA"/>
</dbReference>
<dbReference type="AlphaFoldDB" id="A0A4Y6PMP5"/>
<evidence type="ECO:0000313" key="2">
    <source>
        <dbReference type="EMBL" id="QDG49551.1"/>
    </source>
</evidence>
<dbReference type="InterPro" id="IPR006683">
    <property type="entry name" value="Thioestr_dom"/>
</dbReference>
<organism evidence="2 3">
    <name type="scientific">Persicimonas caeni</name>
    <dbReference type="NCBI Taxonomy" id="2292766"/>
    <lineage>
        <taxon>Bacteria</taxon>
        <taxon>Deltaproteobacteria</taxon>
        <taxon>Bradymonadales</taxon>
        <taxon>Bradymonadaceae</taxon>
        <taxon>Persicimonas</taxon>
    </lineage>
</organism>
<dbReference type="SUPFAM" id="SSF54637">
    <property type="entry name" value="Thioesterase/thiol ester dehydrase-isomerase"/>
    <property type="match status" value="1"/>
</dbReference>
<gene>
    <name evidence="2" type="ORF">FIV42_01995</name>
</gene>
<reference evidence="2 3" key="1">
    <citation type="submission" date="2019-06" db="EMBL/GenBank/DDBJ databases">
        <title>Persicimonas caeni gen. nov., sp. nov., a predatory bacterium isolated from solar saltern.</title>
        <authorList>
            <person name="Wang S."/>
        </authorList>
    </citation>
    <scope>NUCLEOTIDE SEQUENCE [LARGE SCALE GENOMIC DNA]</scope>
    <source>
        <strain evidence="2 3">YN101</strain>
    </source>
</reference>
<dbReference type="InterPro" id="IPR029069">
    <property type="entry name" value="HotDog_dom_sf"/>
</dbReference>
<name>A0A4Y6PMP5_PERCE</name>
<sequence length="130" mass="13979">MTTQPNTHLNIDPKLCGEPVELDEGRAKVRFEATQEMAVDERGLVHGGFVFGLADYAAMLAVNDPNVVLGAADCKFTAPVTVGQEVVATAEVTEEKGKKRVVEASAMVGDKKVFQATFTTFVLEQHVLDA</sequence>
<dbReference type="Gene3D" id="3.10.129.10">
    <property type="entry name" value="Hotdog Thioesterase"/>
    <property type="match status" value="1"/>
</dbReference>
<dbReference type="RefSeq" id="WP_141196048.1">
    <property type="nucleotide sequence ID" value="NZ_CP041186.1"/>
</dbReference>
<accession>A0A4Y6PMP5</accession>
<evidence type="ECO:0000259" key="1">
    <source>
        <dbReference type="Pfam" id="PF03061"/>
    </source>
</evidence>
<proteinExistence type="predicted"/>
<dbReference type="CDD" id="cd03443">
    <property type="entry name" value="PaaI_thioesterase"/>
    <property type="match status" value="1"/>
</dbReference>
<evidence type="ECO:0000313" key="3">
    <source>
        <dbReference type="Proteomes" id="UP000315995"/>
    </source>
</evidence>
<keyword evidence="3" id="KW-1185">Reference proteome</keyword>
<dbReference type="PANTHER" id="PTHR42856:SF1">
    <property type="entry name" value="ACYL-COENZYME A THIOESTERASE PAAI"/>
    <property type="match status" value="1"/>
</dbReference>
<dbReference type="Pfam" id="PF03061">
    <property type="entry name" value="4HBT"/>
    <property type="match status" value="1"/>
</dbReference>
<dbReference type="Proteomes" id="UP000315995">
    <property type="component" value="Chromosome"/>
</dbReference>
<protein>
    <submittedName>
        <fullName evidence="2">Thioesterase</fullName>
    </submittedName>
</protein>
<dbReference type="OrthoDB" id="5323777at2"/>
<dbReference type="InterPro" id="IPR052723">
    <property type="entry name" value="Acyl-CoA_thioesterase_PaaI"/>
</dbReference>
<accession>A0A5B8XXW6</accession>